<reference evidence="2 3" key="1">
    <citation type="submission" date="2018-12" db="EMBL/GenBank/DDBJ databases">
        <title>Glycomyces sp. YIM 121974 draft genome.</title>
        <authorList>
            <person name="Li Q."/>
        </authorList>
    </citation>
    <scope>NUCLEOTIDE SEQUENCE [LARGE SCALE GENOMIC DNA]</scope>
    <source>
        <strain evidence="2 3">YIM 121974</strain>
    </source>
</reference>
<evidence type="ECO:0000313" key="2">
    <source>
        <dbReference type="EMBL" id="RRS00169.1"/>
    </source>
</evidence>
<evidence type="ECO:0000313" key="3">
    <source>
        <dbReference type="Proteomes" id="UP000277256"/>
    </source>
</evidence>
<accession>A0A426UZW8</accession>
<keyword evidence="1" id="KW-0812">Transmembrane</keyword>
<sequence length="529" mass="56870">MNLQDDPGAVFRANLPDLTPPPAEFDLDRIVRDGHKIRRRQRAVLGGASATSVAAIAAVLALSAGVIPDGILKEDDELPPTPSQELEAEPFALAGYPWPGDDGFGDPAEAEALTAAGREAFGDLLIATGLFEASDFESVVNEPSEAEIQQYAEEVGITLEQAELELSYVEDDGKFVFTGQSTAGNYGQVQLYGYRAWALAAENEDPAGGRVLDVETLLPGGWTAEPGPTSKQFFPQHLIDDDVDEFATTELDDGRILYTAVDGCVVRHAVVYPNGSTLRAAWDGGCQDGDPAHPVDREAFEAAVLAMPELDYSAEGLHEIDPVEVPTGWLATDDAWWEWAEDGAQSTAADVREALAEIAPGAEVFEPWASPAPDSFFDGDEVVLHSYHMIGSLPYETTIDTTTGDASVDLTYRLPGGWLPGFNDADASGPYIADCDQGFTCTELEVEGRTAYVAERRETHEPDAASGAVEPWFEGEYEVTVVDPEGWAVSAWVQFGNEDFALSAEELAGILARLPAPTYDPELEPVVPR</sequence>
<protein>
    <submittedName>
        <fullName evidence="2">Uncharacterized protein</fullName>
    </submittedName>
</protein>
<proteinExistence type="predicted"/>
<feature type="transmembrane region" description="Helical" evidence="1">
    <location>
        <begin position="43"/>
        <end position="67"/>
    </location>
</feature>
<name>A0A426UZW8_9ACTN</name>
<dbReference type="RefSeq" id="WP_125246854.1">
    <property type="nucleotide sequence ID" value="NZ_RSEB01000002.1"/>
</dbReference>
<keyword evidence="1" id="KW-1133">Transmembrane helix</keyword>
<gene>
    <name evidence="2" type="ORF">EIW28_06125</name>
</gene>
<dbReference type="Proteomes" id="UP000277256">
    <property type="component" value="Unassembled WGS sequence"/>
</dbReference>
<keyword evidence="1" id="KW-0472">Membrane</keyword>
<organism evidence="2 3">
    <name type="scientific">Glycomyces terrestris</name>
    <dbReference type="NCBI Taxonomy" id="2493553"/>
    <lineage>
        <taxon>Bacteria</taxon>
        <taxon>Bacillati</taxon>
        <taxon>Actinomycetota</taxon>
        <taxon>Actinomycetes</taxon>
        <taxon>Glycomycetales</taxon>
        <taxon>Glycomycetaceae</taxon>
        <taxon>Glycomyces</taxon>
    </lineage>
</organism>
<keyword evidence="3" id="KW-1185">Reference proteome</keyword>
<comment type="caution">
    <text evidence="2">The sequence shown here is derived from an EMBL/GenBank/DDBJ whole genome shotgun (WGS) entry which is preliminary data.</text>
</comment>
<dbReference type="EMBL" id="RSEB01000002">
    <property type="protein sequence ID" value="RRS00169.1"/>
    <property type="molecule type" value="Genomic_DNA"/>
</dbReference>
<dbReference type="OrthoDB" id="5189934at2"/>
<evidence type="ECO:0000256" key="1">
    <source>
        <dbReference type="SAM" id="Phobius"/>
    </source>
</evidence>
<dbReference type="AlphaFoldDB" id="A0A426UZW8"/>